<dbReference type="OrthoDB" id="340962at2759"/>
<evidence type="ECO:0000313" key="6">
    <source>
        <dbReference type="Proteomes" id="UP001139887"/>
    </source>
</evidence>
<dbReference type="InterPro" id="IPR031658">
    <property type="entry name" value="Cyclin_C_2"/>
</dbReference>
<dbReference type="AlphaFoldDB" id="A0A9W8I6F1"/>
<feature type="region of interest" description="Disordered" evidence="3">
    <location>
        <begin position="319"/>
        <end position="345"/>
    </location>
</feature>
<gene>
    <name evidence="5" type="ORF">IWW36_003425</name>
</gene>
<evidence type="ECO:0000256" key="1">
    <source>
        <dbReference type="ARBA" id="ARBA00023127"/>
    </source>
</evidence>
<proteinExistence type="inferred from homology"/>
<sequence length="345" mass="39979">MTSTEETERLPQLFEQTSQYRHWRFTPEALEQLRAANNQQGINRVLDGLREEAQVDDEGSSETRITEATNNMLTPQEELQLVNYYLQMIVQTITALTKIYREKHLLRAEAINNIKATAINFMKRFYLHNVVFDYPPKSIMLTCLYLATKVENSFMKIEDFIRPLQDVEQRKGGKVQTKNDDILGLEFVVIQSLQFELAVHHPYRPAYGFFLDMQAYFEDVSQLKAIYDRAQQLIDTSLFTDLVFFYQPSQIALGAFKTAAKEKDIDIDTAYLAQRFDAQSLEVLFPILDEIQETILGFKIISKKNAQAIDRKLILCRNPEKNPNSKLYKKKVADQAETPYVSDSD</sequence>
<keyword evidence="1 2" id="KW-0195">Cyclin</keyword>
<dbReference type="GO" id="GO:0006357">
    <property type="term" value="P:regulation of transcription by RNA polymerase II"/>
    <property type="evidence" value="ECO:0007669"/>
    <property type="project" value="InterPro"/>
</dbReference>
<evidence type="ECO:0000256" key="2">
    <source>
        <dbReference type="RuleBase" id="RU000383"/>
    </source>
</evidence>
<dbReference type="SMART" id="SM00385">
    <property type="entry name" value="CYCLIN"/>
    <property type="match status" value="1"/>
</dbReference>
<dbReference type="Gene3D" id="1.10.472.10">
    <property type="entry name" value="Cyclin-like"/>
    <property type="match status" value="2"/>
</dbReference>
<dbReference type="GO" id="GO:0016538">
    <property type="term" value="F:cyclin-dependent protein serine/threonine kinase regulator activity"/>
    <property type="evidence" value="ECO:0007669"/>
    <property type="project" value="InterPro"/>
</dbReference>
<evidence type="ECO:0000259" key="4">
    <source>
        <dbReference type="SMART" id="SM00385"/>
    </source>
</evidence>
<comment type="similarity">
    <text evidence="2">Belongs to the cyclin family.</text>
</comment>
<dbReference type="SUPFAM" id="SSF47954">
    <property type="entry name" value="Cyclin-like"/>
    <property type="match status" value="2"/>
</dbReference>
<dbReference type="InterPro" id="IPR036915">
    <property type="entry name" value="Cyclin-like_sf"/>
</dbReference>
<name>A0A9W8I6F1_9FUNG</name>
<dbReference type="CDD" id="cd20524">
    <property type="entry name" value="CYCLIN_CCNH_rpt1"/>
    <property type="match status" value="1"/>
</dbReference>
<organism evidence="5 6">
    <name type="scientific">Coemansia brasiliensis</name>
    <dbReference type="NCBI Taxonomy" id="2650707"/>
    <lineage>
        <taxon>Eukaryota</taxon>
        <taxon>Fungi</taxon>
        <taxon>Fungi incertae sedis</taxon>
        <taxon>Zoopagomycota</taxon>
        <taxon>Kickxellomycotina</taxon>
        <taxon>Kickxellomycetes</taxon>
        <taxon>Kickxellales</taxon>
        <taxon>Kickxellaceae</taxon>
        <taxon>Coemansia</taxon>
    </lineage>
</organism>
<dbReference type="InterPro" id="IPR006671">
    <property type="entry name" value="Cyclin_N"/>
</dbReference>
<evidence type="ECO:0000313" key="5">
    <source>
        <dbReference type="EMBL" id="KAJ2848231.1"/>
    </source>
</evidence>
<dbReference type="EMBL" id="JANBUW010000195">
    <property type="protein sequence ID" value="KAJ2848231.1"/>
    <property type="molecule type" value="Genomic_DNA"/>
</dbReference>
<comment type="caution">
    <text evidence="5">The sequence shown here is derived from an EMBL/GenBank/DDBJ whole genome shotgun (WGS) entry which is preliminary data.</text>
</comment>
<dbReference type="PANTHER" id="PTHR10026">
    <property type="entry name" value="CYCLIN"/>
    <property type="match status" value="1"/>
</dbReference>
<dbReference type="Pfam" id="PF00134">
    <property type="entry name" value="Cyclin_N"/>
    <property type="match status" value="1"/>
</dbReference>
<dbReference type="InterPro" id="IPR043198">
    <property type="entry name" value="Cyclin/Ssn8"/>
</dbReference>
<feature type="domain" description="Cyclin-like" evidence="4">
    <location>
        <begin position="103"/>
        <end position="191"/>
    </location>
</feature>
<dbReference type="Proteomes" id="UP001139887">
    <property type="component" value="Unassembled WGS sequence"/>
</dbReference>
<evidence type="ECO:0000256" key="3">
    <source>
        <dbReference type="SAM" id="MobiDB-lite"/>
    </source>
</evidence>
<accession>A0A9W8I6F1</accession>
<dbReference type="Pfam" id="PF16899">
    <property type="entry name" value="Cyclin_C_2"/>
    <property type="match status" value="1"/>
</dbReference>
<dbReference type="CDD" id="cd20525">
    <property type="entry name" value="CYCLIN_CCNH_rpt2"/>
    <property type="match status" value="1"/>
</dbReference>
<keyword evidence="6" id="KW-1185">Reference proteome</keyword>
<reference evidence="5" key="1">
    <citation type="submission" date="2022-07" db="EMBL/GenBank/DDBJ databases">
        <title>Phylogenomic reconstructions and comparative analyses of Kickxellomycotina fungi.</title>
        <authorList>
            <person name="Reynolds N.K."/>
            <person name="Stajich J.E."/>
            <person name="Barry K."/>
            <person name="Grigoriev I.V."/>
            <person name="Crous P."/>
            <person name="Smith M.E."/>
        </authorList>
    </citation>
    <scope>NUCLEOTIDE SEQUENCE</scope>
    <source>
        <strain evidence="5">NRRL 1566</strain>
    </source>
</reference>
<dbReference type="InterPro" id="IPR013763">
    <property type="entry name" value="Cyclin-like_dom"/>
</dbReference>
<protein>
    <recommendedName>
        <fullName evidence="4">Cyclin-like domain-containing protein</fullName>
    </recommendedName>
</protein>